<dbReference type="InterPro" id="IPR033803">
    <property type="entry name" value="CBD-like_Golvesin-Xly"/>
</dbReference>
<dbReference type="InterPro" id="IPR011047">
    <property type="entry name" value="Quinoprotein_ADH-like_sf"/>
</dbReference>
<evidence type="ECO:0000313" key="7">
    <source>
        <dbReference type="EMBL" id="VAW39992.1"/>
    </source>
</evidence>
<evidence type="ECO:0000256" key="4">
    <source>
        <dbReference type="ARBA" id="ARBA00023263"/>
    </source>
</evidence>
<feature type="non-terminal residue" evidence="7">
    <location>
        <position position="1"/>
    </location>
</feature>
<dbReference type="GO" id="GO:0046872">
    <property type="term" value="F:metal ion binding"/>
    <property type="evidence" value="ECO:0007669"/>
    <property type="project" value="UniProtKB-KW"/>
</dbReference>
<dbReference type="SUPFAM" id="SSF50998">
    <property type="entry name" value="Quinoprotein alcohol dehydrogenase-like"/>
    <property type="match status" value="1"/>
</dbReference>
<evidence type="ECO:0000256" key="1">
    <source>
        <dbReference type="ARBA" id="ARBA00004561"/>
    </source>
</evidence>
<dbReference type="GO" id="GO:0009289">
    <property type="term" value="C:pilus"/>
    <property type="evidence" value="ECO:0007669"/>
    <property type="project" value="UniProtKB-SubCell"/>
</dbReference>
<comment type="subcellular location">
    <subcellularLocation>
        <location evidence="1">Fimbrium</location>
    </subcellularLocation>
</comment>
<evidence type="ECO:0000259" key="5">
    <source>
        <dbReference type="Pfam" id="PF05567"/>
    </source>
</evidence>
<dbReference type="Pfam" id="PF25275">
    <property type="entry name" value="Golvesin_C"/>
    <property type="match status" value="1"/>
</dbReference>
<proteinExistence type="predicted"/>
<evidence type="ECO:0000256" key="2">
    <source>
        <dbReference type="ARBA" id="ARBA00022723"/>
    </source>
</evidence>
<accession>A0A3B0VLQ0</accession>
<dbReference type="EMBL" id="UOEY01000093">
    <property type="protein sequence ID" value="VAW39992.1"/>
    <property type="molecule type" value="Genomic_DNA"/>
</dbReference>
<organism evidence="7">
    <name type="scientific">hydrothermal vent metagenome</name>
    <dbReference type="NCBI Taxonomy" id="652676"/>
    <lineage>
        <taxon>unclassified sequences</taxon>
        <taxon>metagenomes</taxon>
        <taxon>ecological metagenomes</taxon>
    </lineage>
</organism>
<evidence type="ECO:0000256" key="3">
    <source>
        <dbReference type="ARBA" id="ARBA00022837"/>
    </source>
</evidence>
<name>A0A3B0VLQ0_9ZZZZ</name>
<evidence type="ECO:0000259" key="6">
    <source>
        <dbReference type="Pfam" id="PF25275"/>
    </source>
</evidence>
<dbReference type="InterPro" id="IPR018247">
    <property type="entry name" value="EF_Hand_1_Ca_BS"/>
</dbReference>
<reference evidence="7" key="1">
    <citation type="submission" date="2018-06" db="EMBL/GenBank/DDBJ databases">
        <authorList>
            <person name="Zhirakovskaya E."/>
        </authorList>
    </citation>
    <scope>NUCLEOTIDE SEQUENCE</scope>
</reference>
<gene>
    <name evidence="7" type="ORF">MNBD_DELTA04-439</name>
</gene>
<sequence length="1556" mass="169661">SDFVLTNTGDNYLEVKFTNIVASHRLEAQDYDTSPISDIPLDARVRPKPASLMFVLDDSGSMDWETIVPGSSSGTFDRRYYVYSYPNVAVARAYWDNSLQRFGEGNLWRSQWSAVNKMFYNPSVSYTPWPTFTGTPSSNLPAVAADGEAHANIYRPRYQPWNSIDCPAAIDKANGVAGADLGNCNTTTYNNNTFNMDKTFMSFKLAANSTVVDNTDAAFTASGNWNTGYSWPWWLDYGTNYLYTNSASATKWATWSFTPGTTEPYNVSVWWVNNNSRKTNVPYTVTCGHCGPGGTAGSTTLYVNQRIQGGQWNSLGTFNFTAGETATVTLTDNFDRRSSSCADAAKIAPASSTINIINAHYFTWDDKNGDNKINYVDANGNGQLDPGETVNEDIYLVNLTDPIEYYKVLNNNQVISGSNLQRVAAADLPATVKTFAPPTASDAWRRERQNWADWFSYYRKRIYSATAAIAQVISRMSDVEIGYRTINYSYGGYENGGYGFSQPLSPIKVSGEGDQTNRLLQLLYAFQIKAYGTPLRLGLKTVGQYYDDTDGINPSGLGYSPFHARQDGDECKQAFTIALTDGYWNGNSPNVGNVDGTYGPPFADSYSNTLADVAMKYYEKDLSTLPNLVPDSTATWQHMVTYTVAFGVNGTLNPADYNTTTCTDTTYTDGDPSNDCPPWPRAQADSATAVDDLWHAAVDGHGLYMNAARPDELVKSLLAIMKDIGNRIGSGAAVSVNGDEMYETVNDQIRMFQTSYNSGDWHGDLKSFQLNPTTGAILTTPVWSAEAKMKSFLAGFGSDSRVIATYNGTNGEPFRWSDLSALQQKELIPYFAKSRTAADVVNYLRGDKTNEGDFRERSTDHPLGDFIHSLARYQDGFLYVGGNDGMLHAFYADDAQGGKELFAYVPGLVYANLRQLSDPLYGHKYFVDNTPYTRKIGATTLLVGGLGKGGKGYYCLDITDAANITSEAELASRVKWEFPAVPATLLTGTTFTFSSGTGSGGNDEIKDSASQFTSADFAVGKHITIVGADYNDGISSGTNDGTYKILATSPGAIEIAPGSLINQYGDGQDIIITKSTSDPDMGYSFSRAFLVKSNDSSISNGTDLEGWVVIFGNGYDSEDGKASLYILNAEDGTLLKKIDTGVGPFNGLSTPNVVDENNDLKADYVYAGDLLGNMWKFDLTSTDYHDWQVAYCDNASTIYHCNSTVTGMVPRPLFAGLTDQPITAAPDVTASESGYGNMVIFGTGKYLGEPDLTSTAPQSIYGIWDWAPDNLDNGYAGVRVDTTTTPTVSMLSNWPETDVSGNVTHTLLRQHFVVDGNITEDTNGNGVLDPGEDANNNGVLDTYSYYRILSNYAGDWDLVKTSDPSVSSRFYDKDINGDGDVDRFDLVPAANVGWVVDLPGKIDLDTGKRIPGERVTNDTIIRNGRAIVISFGVTGTRCNAGAYSFLNELNPNTGGMLGMPVFDLNGDGEVTSNDFVYIPYDVNGDGTIEAGEVIQGNPGSKAFEGRLFNPAILRENSLNNDDNPEETKYFSSSQGGIKTLVEPAEDRGVYFWQQIE</sequence>
<protein>
    <submittedName>
        <fullName evidence="7">Type IV fimbrial biogenesis protein PilY1</fullName>
    </submittedName>
</protein>
<keyword evidence="3" id="KW-0106">Calcium</keyword>
<feature type="domain" description="Golvesin/Xly CBD-like" evidence="6">
    <location>
        <begin position="211"/>
        <end position="347"/>
    </location>
</feature>
<feature type="domain" description="PilY1 beta-propeller" evidence="5">
    <location>
        <begin position="1075"/>
        <end position="1266"/>
    </location>
</feature>
<dbReference type="InterPro" id="IPR008707">
    <property type="entry name" value="B-propeller_PilY1"/>
</dbReference>
<dbReference type="Pfam" id="PF05567">
    <property type="entry name" value="T4P_PilY1"/>
    <property type="match status" value="2"/>
</dbReference>
<keyword evidence="2" id="KW-0479">Metal-binding</keyword>
<keyword evidence="4" id="KW-0281">Fimbrium</keyword>
<dbReference type="PROSITE" id="PS00018">
    <property type="entry name" value="EF_HAND_1"/>
    <property type="match status" value="1"/>
</dbReference>
<feature type="domain" description="PilY1 beta-propeller" evidence="5">
    <location>
        <begin position="877"/>
        <end position="960"/>
    </location>
</feature>